<evidence type="ECO:0000313" key="3">
    <source>
        <dbReference type="Proteomes" id="UP001153365"/>
    </source>
</evidence>
<proteinExistence type="predicted"/>
<evidence type="ECO:0000313" key="2">
    <source>
        <dbReference type="EMBL" id="CAH7688579.1"/>
    </source>
</evidence>
<evidence type="ECO:0000256" key="1">
    <source>
        <dbReference type="SAM" id="MobiDB-lite"/>
    </source>
</evidence>
<reference evidence="2" key="1">
    <citation type="submission" date="2022-06" db="EMBL/GenBank/DDBJ databases">
        <authorList>
            <consortium name="SYNGENTA / RWTH Aachen University"/>
        </authorList>
    </citation>
    <scope>NUCLEOTIDE SEQUENCE</scope>
</reference>
<dbReference type="EMBL" id="CALTRL010005993">
    <property type="protein sequence ID" value="CAH7688579.1"/>
    <property type="molecule type" value="Genomic_DNA"/>
</dbReference>
<sequence>MNRDLVHKSASNRNRNKEIQQSGPIIITEVFKDLKTAYLNGLDELGFSLLKASFLLFSFNPKCFLPYEVSFREMCYLKAQARQNKYCTNQAWETDRISRAPQTLNAECFYASVEGIDEFGSRLNEPCLAIPVDSSKLNNNFNQQLHHQQMNYKLHGPRGPRPDLRKDMNKANTDAAHNAAYLGESTPPIETFIKLSSLTKLKKSLRSKSQQRMYFAYRLSSNQLKISDPIPLTSAFQAIRSRARLKYTLDDKNEDGDEVIEDIREAAKPFHLGKGSNTIVNVLAHLREDLRMAMRTGEMGSLVSAMRKEGSLEWDSRDSGWAGPTASAGYLIMEGLADTLLEGFWKGLKAMNSLNKGFRGLRQDKDSTKIKGQKSRRYRIKRLRTIRKKSRAVEQDRKAENSGKESIGVKKSPTKARSFISLNNKSIIKE</sequence>
<dbReference type="AlphaFoldDB" id="A0AAV0BR94"/>
<organism evidence="2 3">
    <name type="scientific">Phakopsora pachyrhizi</name>
    <name type="common">Asian soybean rust disease fungus</name>
    <dbReference type="NCBI Taxonomy" id="170000"/>
    <lineage>
        <taxon>Eukaryota</taxon>
        <taxon>Fungi</taxon>
        <taxon>Dikarya</taxon>
        <taxon>Basidiomycota</taxon>
        <taxon>Pucciniomycotina</taxon>
        <taxon>Pucciniomycetes</taxon>
        <taxon>Pucciniales</taxon>
        <taxon>Phakopsoraceae</taxon>
        <taxon>Phakopsora</taxon>
    </lineage>
</organism>
<name>A0AAV0BR94_PHAPC</name>
<feature type="region of interest" description="Disordered" evidence="1">
    <location>
        <begin position="388"/>
        <end position="414"/>
    </location>
</feature>
<gene>
    <name evidence="2" type="ORF">PPACK8108_LOCUS23551</name>
</gene>
<dbReference type="Proteomes" id="UP001153365">
    <property type="component" value="Unassembled WGS sequence"/>
</dbReference>
<keyword evidence="3" id="KW-1185">Reference proteome</keyword>
<feature type="compositionally biased region" description="Basic and acidic residues" evidence="1">
    <location>
        <begin position="391"/>
        <end position="403"/>
    </location>
</feature>
<comment type="caution">
    <text evidence="2">The sequence shown here is derived from an EMBL/GenBank/DDBJ whole genome shotgun (WGS) entry which is preliminary data.</text>
</comment>
<accession>A0AAV0BR94</accession>
<protein>
    <submittedName>
        <fullName evidence="2">Uncharacterized protein</fullName>
    </submittedName>
</protein>